<accession>A0A5Q3FC25</accession>
<gene>
    <name evidence="5" type="ORF">C2S_12313</name>
</gene>
<dbReference type="Pfam" id="PF03959">
    <property type="entry name" value="FSH1"/>
    <property type="match status" value="1"/>
</dbReference>
<sequence>MDTPAYPIQPEKYHITSVAMVPSQQDIFCSSRHIDCILPDESLLLPRLLCLHGGGTNAFIFHAQCRAIRARLDKTFRFVFINAPYFSHPGPDVESVYAEWIPFRSWKRPGYVFDNDSSQFSFTDEEEIKKIDQCLATAMKRDDEAGGRGPWVGLLGFSQGANMAASLLRRQQTRKKDAQLGEPTAAVLEANFRFAVLMAGCGPLLWMRYDVTGDELERETYQRLYLPTLHVHGLRDERIAKHRELVQFCRADTARVLEWDGDHRIPIKSADVAELVDGIILTAKETGVFLKLNYYKFDFNSNTSIIMSGSQKLLGKHVLVIGGTSGIGRGVALAAIRDAAHVTVVGSSQATADKAVNYIKSEFPEAKVSGYSCDLDVESLEVDLEALFDKIDPVDHIVTTAANSHPHPTSIQTITVQDLRLANRKLQAMVILAKVASRRLPASRYSSLTFTSGSIADQPQPGCSVLAYIAQGMLGFVRGLALDMKPVRVNLVKPGYVLDTGLWSQIPEEQKSNLRDTLANKNPTASEGLVEDVSEAYIYLMKDGNCTGEVVSTRSGQHLV</sequence>
<evidence type="ECO:0000313" key="6">
    <source>
        <dbReference type="Proteomes" id="UP000760494"/>
    </source>
</evidence>
<dbReference type="PRINTS" id="PR00081">
    <property type="entry name" value="GDHRDH"/>
</dbReference>
<dbReference type="InterPro" id="IPR051122">
    <property type="entry name" value="SDR_DHRS6-like"/>
</dbReference>
<reference evidence="5" key="1">
    <citation type="submission" date="2019-05" db="EMBL/GenBank/DDBJ databases">
        <authorList>
            <person name="Piombo E."/>
        </authorList>
    </citation>
    <scope>NUCLEOTIDE SEQUENCE</scope>
    <source>
        <strain evidence="5">C2S</strain>
    </source>
</reference>
<dbReference type="PANTHER" id="PTHR43477">
    <property type="entry name" value="DIHYDROANTICAPSIN 7-DEHYDROGENASE"/>
    <property type="match status" value="1"/>
</dbReference>
<comment type="similarity">
    <text evidence="1">Belongs to the short-chain dehydrogenases/reductases (SDR) family.</text>
</comment>
<dbReference type="GO" id="GO:0016491">
    <property type="term" value="F:oxidoreductase activity"/>
    <property type="evidence" value="ECO:0007669"/>
    <property type="project" value="UniProtKB-KW"/>
</dbReference>
<dbReference type="SUPFAM" id="SSF53474">
    <property type="entry name" value="alpha/beta-Hydrolases"/>
    <property type="match status" value="1"/>
</dbReference>
<evidence type="ECO:0000256" key="2">
    <source>
        <dbReference type="ARBA" id="ARBA00022857"/>
    </source>
</evidence>
<keyword evidence="2" id="KW-0521">NADP</keyword>
<feature type="domain" description="Serine hydrolase" evidence="4">
    <location>
        <begin position="46"/>
        <end position="272"/>
    </location>
</feature>
<dbReference type="AlphaFoldDB" id="A0A5Q3FC25"/>
<dbReference type="InterPro" id="IPR002347">
    <property type="entry name" value="SDR_fam"/>
</dbReference>
<dbReference type="Gene3D" id="3.40.50.720">
    <property type="entry name" value="NAD(P)-binding Rossmann-like Domain"/>
    <property type="match status" value="1"/>
</dbReference>
<name>A0A5Q3FC25_FUSFU</name>
<dbReference type="InterPro" id="IPR036291">
    <property type="entry name" value="NAD(P)-bd_dom_sf"/>
</dbReference>
<dbReference type="PANTHER" id="PTHR43477:SF1">
    <property type="entry name" value="DIHYDROANTICAPSIN 7-DEHYDROGENASE"/>
    <property type="match status" value="1"/>
</dbReference>
<dbReference type="Proteomes" id="UP000760494">
    <property type="component" value="Unassembled WGS sequence"/>
</dbReference>
<dbReference type="Gene3D" id="3.40.50.1820">
    <property type="entry name" value="alpha/beta hydrolase"/>
    <property type="match status" value="1"/>
</dbReference>
<evidence type="ECO:0000313" key="5">
    <source>
        <dbReference type="EMBL" id="VTT82081.1"/>
    </source>
</evidence>
<dbReference type="EMBL" id="CABFJX010000411">
    <property type="protein sequence ID" value="VTT82081.1"/>
    <property type="molecule type" value="Genomic_DNA"/>
</dbReference>
<dbReference type="SUPFAM" id="SSF51735">
    <property type="entry name" value="NAD(P)-binding Rossmann-fold domains"/>
    <property type="match status" value="1"/>
</dbReference>
<dbReference type="InterPro" id="IPR057571">
    <property type="entry name" value="SDR_PhqE-like"/>
</dbReference>
<protein>
    <recommendedName>
        <fullName evidence="4">Serine hydrolase domain-containing protein</fullName>
    </recommendedName>
</protein>
<dbReference type="Pfam" id="PF23441">
    <property type="entry name" value="SDR"/>
    <property type="match status" value="1"/>
</dbReference>
<organism evidence="5 6">
    <name type="scientific">Fusarium fujikuroi</name>
    <name type="common">Bakanae and foot rot disease fungus</name>
    <name type="synonym">Gibberella fujikuroi</name>
    <dbReference type="NCBI Taxonomy" id="5127"/>
    <lineage>
        <taxon>Eukaryota</taxon>
        <taxon>Fungi</taxon>
        <taxon>Dikarya</taxon>
        <taxon>Ascomycota</taxon>
        <taxon>Pezizomycotina</taxon>
        <taxon>Sordariomycetes</taxon>
        <taxon>Hypocreomycetidae</taxon>
        <taxon>Hypocreales</taxon>
        <taxon>Nectriaceae</taxon>
        <taxon>Fusarium</taxon>
        <taxon>Fusarium fujikuroi species complex</taxon>
    </lineage>
</organism>
<evidence type="ECO:0000256" key="3">
    <source>
        <dbReference type="ARBA" id="ARBA00023002"/>
    </source>
</evidence>
<evidence type="ECO:0000259" key="4">
    <source>
        <dbReference type="Pfam" id="PF03959"/>
    </source>
</evidence>
<comment type="caution">
    <text evidence="5">The sequence shown here is derived from an EMBL/GenBank/DDBJ whole genome shotgun (WGS) entry which is preliminary data.</text>
</comment>
<keyword evidence="3" id="KW-0560">Oxidoreductase</keyword>
<evidence type="ECO:0000256" key="1">
    <source>
        <dbReference type="ARBA" id="ARBA00006484"/>
    </source>
</evidence>
<dbReference type="InterPro" id="IPR005645">
    <property type="entry name" value="FSH-like_dom"/>
</dbReference>
<dbReference type="InterPro" id="IPR029058">
    <property type="entry name" value="AB_hydrolase_fold"/>
</dbReference>
<proteinExistence type="inferred from homology"/>